<dbReference type="EMBL" id="KN832870">
    <property type="protein sequence ID" value="KIN08207.1"/>
    <property type="molecule type" value="Genomic_DNA"/>
</dbReference>
<reference evidence="2" key="2">
    <citation type="submission" date="2015-01" db="EMBL/GenBank/DDBJ databases">
        <title>Evolutionary Origins and Diversification of the Mycorrhizal Mutualists.</title>
        <authorList>
            <consortium name="DOE Joint Genome Institute"/>
            <consortium name="Mycorrhizal Genomics Consortium"/>
            <person name="Kohler A."/>
            <person name="Kuo A."/>
            <person name="Nagy L.G."/>
            <person name="Floudas D."/>
            <person name="Copeland A."/>
            <person name="Barry K.W."/>
            <person name="Cichocki N."/>
            <person name="Veneault-Fourrey C."/>
            <person name="LaButti K."/>
            <person name="Lindquist E.A."/>
            <person name="Lipzen A."/>
            <person name="Lundell T."/>
            <person name="Morin E."/>
            <person name="Murat C."/>
            <person name="Riley R."/>
            <person name="Ohm R."/>
            <person name="Sun H."/>
            <person name="Tunlid A."/>
            <person name="Henrissat B."/>
            <person name="Grigoriev I.V."/>
            <person name="Hibbett D.S."/>
            <person name="Martin F."/>
        </authorList>
    </citation>
    <scope>NUCLEOTIDE SEQUENCE [LARGE SCALE GENOMIC DNA]</scope>
    <source>
        <strain evidence="2">Zn</strain>
    </source>
</reference>
<dbReference type="HOGENOM" id="CLU_2427618_0_0_1"/>
<organism evidence="1 2">
    <name type="scientific">Oidiodendron maius (strain Zn)</name>
    <dbReference type="NCBI Taxonomy" id="913774"/>
    <lineage>
        <taxon>Eukaryota</taxon>
        <taxon>Fungi</taxon>
        <taxon>Dikarya</taxon>
        <taxon>Ascomycota</taxon>
        <taxon>Pezizomycotina</taxon>
        <taxon>Leotiomycetes</taxon>
        <taxon>Leotiomycetes incertae sedis</taxon>
        <taxon>Myxotrichaceae</taxon>
        <taxon>Oidiodendron</taxon>
    </lineage>
</organism>
<dbReference type="AlphaFoldDB" id="A0A0C3I1A4"/>
<sequence length="91" mass="9765">MNPQTIISSLSSHSRAKTHKELTAMKILCAVPQATGECGDIISCRVLLRINMYYPNSAIAPLDFALSTPAAMRATAGWLWPPPLSARGILG</sequence>
<evidence type="ECO:0000313" key="2">
    <source>
        <dbReference type="Proteomes" id="UP000054321"/>
    </source>
</evidence>
<dbReference type="InParanoid" id="A0A0C3I1A4"/>
<keyword evidence="2" id="KW-1185">Reference proteome</keyword>
<proteinExistence type="predicted"/>
<accession>A0A0C3I1A4</accession>
<reference evidence="1 2" key="1">
    <citation type="submission" date="2014-04" db="EMBL/GenBank/DDBJ databases">
        <authorList>
            <consortium name="DOE Joint Genome Institute"/>
            <person name="Kuo A."/>
            <person name="Martino E."/>
            <person name="Perotto S."/>
            <person name="Kohler A."/>
            <person name="Nagy L.G."/>
            <person name="Floudas D."/>
            <person name="Copeland A."/>
            <person name="Barry K.W."/>
            <person name="Cichocki N."/>
            <person name="Veneault-Fourrey C."/>
            <person name="LaButti K."/>
            <person name="Lindquist E.A."/>
            <person name="Lipzen A."/>
            <person name="Lundell T."/>
            <person name="Morin E."/>
            <person name="Murat C."/>
            <person name="Sun H."/>
            <person name="Tunlid A."/>
            <person name="Henrissat B."/>
            <person name="Grigoriev I.V."/>
            <person name="Hibbett D.S."/>
            <person name="Martin F."/>
            <person name="Nordberg H.P."/>
            <person name="Cantor M.N."/>
            <person name="Hua S.X."/>
        </authorList>
    </citation>
    <scope>NUCLEOTIDE SEQUENCE [LARGE SCALE GENOMIC DNA]</scope>
    <source>
        <strain evidence="1 2">Zn</strain>
    </source>
</reference>
<gene>
    <name evidence="1" type="ORF">OIDMADRAFT_16543</name>
</gene>
<evidence type="ECO:0000313" key="1">
    <source>
        <dbReference type="EMBL" id="KIN08207.1"/>
    </source>
</evidence>
<name>A0A0C3I1A4_OIDMZ</name>
<protein>
    <submittedName>
        <fullName evidence="1">Uncharacterized protein</fullName>
    </submittedName>
</protein>
<dbReference type="Proteomes" id="UP000054321">
    <property type="component" value="Unassembled WGS sequence"/>
</dbReference>